<gene>
    <name evidence="1" type="ORF">LPJ66_011026</name>
</gene>
<organism evidence="1 2">
    <name type="scientific">Kickxella alabastrina</name>
    <dbReference type="NCBI Taxonomy" id="61397"/>
    <lineage>
        <taxon>Eukaryota</taxon>
        <taxon>Fungi</taxon>
        <taxon>Fungi incertae sedis</taxon>
        <taxon>Zoopagomycota</taxon>
        <taxon>Kickxellomycotina</taxon>
        <taxon>Kickxellomycetes</taxon>
        <taxon>Kickxellales</taxon>
        <taxon>Kickxellaceae</taxon>
        <taxon>Kickxella</taxon>
    </lineage>
</organism>
<name>A0ACC1HYT9_9FUNG</name>
<feature type="non-terminal residue" evidence="1">
    <location>
        <position position="1"/>
    </location>
</feature>
<evidence type="ECO:0000313" key="1">
    <source>
        <dbReference type="EMBL" id="KAJ1883497.1"/>
    </source>
</evidence>
<comment type="caution">
    <text evidence="1">The sequence shown here is derived from an EMBL/GenBank/DDBJ whole genome shotgun (WGS) entry which is preliminary data.</text>
</comment>
<keyword evidence="2" id="KW-1185">Reference proteome</keyword>
<sequence>PELPISEPVAGRAVKRSQALGEAGSEEAHHHPDGREVLPIYDQSPSPPGRASRLRPGIFYEQSEVTAGDTGLDVFVTQPEDME</sequence>
<reference evidence="1" key="1">
    <citation type="submission" date="2022-07" db="EMBL/GenBank/DDBJ databases">
        <title>Phylogenomic reconstructions and comparative analyses of Kickxellomycotina fungi.</title>
        <authorList>
            <person name="Reynolds N.K."/>
            <person name="Stajich J.E."/>
            <person name="Barry K."/>
            <person name="Grigoriev I.V."/>
            <person name="Crous P."/>
            <person name="Smith M.E."/>
        </authorList>
    </citation>
    <scope>NUCLEOTIDE SEQUENCE</scope>
    <source>
        <strain evidence="1">Benny 63K</strain>
    </source>
</reference>
<feature type="non-terminal residue" evidence="1">
    <location>
        <position position="83"/>
    </location>
</feature>
<dbReference type="EMBL" id="JANBPG010003142">
    <property type="protein sequence ID" value="KAJ1883497.1"/>
    <property type="molecule type" value="Genomic_DNA"/>
</dbReference>
<evidence type="ECO:0000313" key="2">
    <source>
        <dbReference type="Proteomes" id="UP001150581"/>
    </source>
</evidence>
<accession>A0ACC1HYT9</accession>
<protein>
    <submittedName>
        <fullName evidence="1">Uncharacterized protein</fullName>
    </submittedName>
</protein>
<dbReference type="Proteomes" id="UP001150581">
    <property type="component" value="Unassembled WGS sequence"/>
</dbReference>
<proteinExistence type="predicted"/>